<sequence length="77" mass="8956">MNNKLDLIIEKNCPVCKRTIKDLKAYMSERNNIQLKVSDIDKNKFENISIVPALLIDGKLFGYGDIDFKRLNKRLDN</sequence>
<dbReference type="EMBL" id="UOGD01000152">
    <property type="protein sequence ID" value="VAX19844.1"/>
    <property type="molecule type" value="Genomic_DNA"/>
</dbReference>
<gene>
    <name evidence="2" type="ORF">MNBD_IGNAVI01-252</name>
</gene>
<accession>A0A3B1C7A0</accession>
<evidence type="ECO:0000259" key="1">
    <source>
        <dbReference type="Pfam" id="PF13192"/>
    </source>
</evidence>
<protein>
    <recommendedName>
        <fullName evidence="1">Thioredoxin-like fold domain-containing protein</fullName>
    </recommendedName>
</protein>
<dbReference type="SUPFAM" id="SSF52833">
    <property type="entry name" value="Thioredoxin-like"/>
    <property type="match status" value="1"/>
</dbReference>
<proteinExistence type="predicted"/>
<organism evidence="2">
    <name type="scientific">hydrothermal vent metagenome</name>
    <dbReference type="NCBI Taxonomy" id="652676"/>
    <lineage>
        <taxon>unclassified sequences</taxon>
        <taxon>metagenomes</taxon>
        <taxon>ecological metagenomes</taxon>
    </lineage>
</organism>
<dbReference type="Gene3D" id="3.40.30.10">
    <property type="entry name" value="Glutaredoxin"/>
    <property type="match status" value="1"/>
</dbReference>
<reference evidence="2" key="1">
    <citation type="submission" date="2018-06" db="EMBL/GenBank/DDBJ databases">
        <authorList>
            <person name="Zhirakovskaya E."/>
        </authorList>
    </citation>
    <scope>NUCLEOTIDE SEQUENCE</scope>
</reference>
<feature type="domain" description="Thioredoxin-like fold" evidence="1">
    <location>
        <begin position="8"/>
        <end position="64"/>
    </location>
</feature>
<dbReference type="Pfam" id="PF13192">
    <property type="entry name" value="Thioredoxin_3"/>
    <property type="match status" value="1"/>
</dbReference>
<dbReference type="InterPro" id="IPR012336">
    <property type="entry name" value="Thioredoxin-like_fold"/>
</dbReference>
<dbReference type="AlphaFoldDB" id="A0A3B1C7A0"/>
<name>A0A3B1C7A0_9ZZZZ</name>
<evidence type="ECO:0000313" key="2">
    <source>
        <dbReference type="EMBL" id="VAX19844.1"/>
    </source>
</evidence>
<dbReference type="InterPro" id="IPR036249">
    <property type="entry name" value="Thioredoxin-like_sf"/>
</dbReference>